<dbReference type="InterPro" id="IPR016193">
    <property type="entry name" value="Cytidine_deaminase-like"/>
</dbReference>
<sequence length="607" mass="66153">MDVVDLRSELSTLNNSSVLLQHEGSGDSKDGLLRACGTCLTCIPAKPQQRRERVASFSGLTHSSGLGPASMHDSTPQKGSVRRTKRGVQLRWAIGLGATAGAGDAFAGLSLARAWGPACPARQGVTGLMSAWPSVRWPEEDEEHFFNFTRYGWEWQERWSVEENLMSLVRATGLNCIKFKGYIGGHCSAVLCRPIEDGLEVVGLGINVPMPQAFASNEESRRRAEVHAEMQILSRCARFGISTNGCWMCIQRFPCWECCKAMLAAGITRVVFECPNEVPNEMQGLRTWGRSMLAAQAAGLEWIPVRRDAARQAYVDQLWRNYKEAQGLNRGAVKELARDVSPGSVIDATCIVGREEAGENGGLHDEDNPGGLGGLLHTDETSTTACGPYQLWGNAVHPLRSIAASSPSSDPIPVDPDVRLHRTWDRGGNVQTWWQLRALSKEWRQLLDVRGAQSRDAEMGPPSDLAGLDRECFGLVKLLVEAVGPLRTANEEVDFAGCVYRAVHFGSTGPLQQLLRPLAAESFARGAFARGVIREALVQAAVAGDAATCRAVLQQHGPKSQAAVSRRLRTDDAVMALKAAADWHLMSPDDVPELRRQAVDEVLKAVF</sequence>
<evidence type="ECO:0000256" key="1">
    <source>
        <dbReference type="SAM" id="MobiDB-lite"/>
    </source>
</evidence>
<feature type="domain" description="CMP/dCMP-type deaminase" evidence="2">
    <location>
        <begin position="217"/>
        <end position="273"/>
    </location>
</feature>
<comment type="caution">
    <text evidence="3">The sequence shown here is derived from an EMBL/GenBank/DDBJ whole genome shotgun (WGS) entry which is preliminary data.</text>
</comment>
<dbReference type="EMBL" id="CAXAMM010022225">
    <property type="protein sequence ID" value="CAK9051616.1"/>
    <property type="molecule type" value="Genomic_DNA"/>
</dbReference>
<dbReference type="InterPro" id="IPR002125">
    <property type="entry name" value="CMP_dCMP_dom"/>
</dbReference>
<accession>A0ABP0MJF6</accession>
<evidence type="ECO:0000313" key="4">
    <source>
        <dbReference type="Proteomes" id="UP001642464"/>
    </source>
</evidence>
<protein>
    <submittedName>
        <fullName evidence="3">ComE operon protein 2</fullName>
    </submittedName>
</protein>
<dbReference type="Pfam" id="PF00383">
    <property type="entry name" value="dCMP_cyt_deam_1"/>
    <property type="match status" value="1"/>
</dbReference>
<proteinExistence type="predicted"/>
<evidence type="ECO:0000313" key="3">
    <source>
        <dbReference type="EMBL" id="CAK9051616.1"/>
    </source>
</evidence>
<gene>
    <name evidence="3" type="ORF">SCF082_LOCUS28326</name>
</gene>
<name>A0ABP0MJF6_9DINO</name>
<dbReference type="Gene3D" id="3.40.140.10">
    <property type="entry name" value="Cytidine Deaminase, domain 2"/>
    <property type="match status" value="1"/>
</dbReference>
<dbReference type="Proteomes" id="UP001642464">
    <property type="component" value="Unassembled WGS sequence"/>
</dbReference>
<dbReference type="SUPFAM" id="SSF53927">
    <property type="entry name" value="Cytidine deaminase-like"/>
    <property type="match status" value="1"/>
</dbReference>
<reference evidence="3 4" key="1">
    <citation type="submission" date="2024-02" db="EMBL/GenBank/DDBJ databases">
        <authorList>
            <person name="Chen Y."/>
            <person name="Shah S."/>
            <person name="Dougan E. K."/>
            <person name="Thang M."/>
            <person name="Chan C."/>
        </authorList>
    </citation>
    <scope>NUCLEOTIDE SEQUENCE [LARGE SCALE GENOMIC DNA]</scope>
</reference>
<evidence type="ECO:0000259" key="2">
    <source>
        <dbReference type="Pfam" id="PF00383"/>
    </source>
</evidence>
<feature type="region of interest" description="Disordered" evidence="1">
    <location>
        <begin position="53"/>
        <end position="82"/>
    </location>
</feature>
<organism evidence="3 4">
    <name type="scientific">Durusdinium trenchii</name>
    <dbReference type="NCBI Taxonomy" id="1381693"/>
    <lineage>
        <taxon>Eukaryota</taxon>
        <taxon>Sar</taxon>
        <taxon>Alveolata</taxon>
        <taxon>Dinophyceae</taxon>
        <taxon>Suessiales</taxon>
        <taxon>Symbiodiniaceae</taxon>
        <taxon>Durusdinium</taxon>
    </lineage>
</organism>
<keyword evidence="4" id="KW-1185">Reference proteome</keyword>